<organism evidence="2">
    <name type="scientific">freshwater metagenome</name>
    <dbReference type="NCBI Taxonomy" id="449393"/>
    <lineage>
        <taxon>unclassified sequences</taxon>
        <taxon>metagenomes</taxon>
        <taxon>ecological metagenomes</taxon>
    </lineage>
</organism>
<dbReference type="EMBL" id="CAEZTS010000052">
    <property type="protein sequence ID" value="CAB4577235.1"/>
    <property type="molecule type" value="Genomic_DNA"/>
</dbReference>
<gene>
    <name evidence="2" type="ORF">UFOPK1722_00752</name>
</gene>
<dbReference type="InterPro" id="IPR032710">
    <property type="entry name" value="NTF2-like_dom_sf"/>
</dbReference>
<reference evidence="2" key="1">
    <citation type="submission" date="2020-05" db="EMBL/GenBank/DDBJ databases">
        <authorList>
            <person name="Chiriac C."/>
            <person name="Salcher M."/>
            <person name="Ghai R."/>
            <person name="Kavagutti S V."/>
        </authorList>
    </citation>
    <scope>NUCLEOTIDE SEQUENCE</scope>
</reference>
<evidence type="ECO:0000313" key="2">
    <source>
        <dbReference type="EMBL" id="CAB4577235.1"/>
    </source>
</evidence>
<dbReference type="InterPro" id="IPR037401">
    <property type="entry name" value="SnoaL-like"/>
</dbReference>
<proteinExistence type="predicted"/>
<evidence type="ECO:0000259" key="1">
    <source>
        <dbReference type="Pfam" id="PF13577"/>
    </source>
</evidence>
<accession>A0A6J6EPH1</accession>
<protein>
    <submittedName>
        <fullName evidence="2">Unannotated protein</fullName>
    </submittedName>
</protein>
<dbReference type="SUPFAM" id="SSF54427">
    <property type="entry name" value="NTF2-like"/>
    <property type="match status" value="1"/>
</dbReference>
<dbReference type="Pfam" id="PF13577">
    <property type="entry name" value="SnoaL_4"/>
    <property type="match status" value="1"/>
</dbReference>
<name>A0A6J6EPH1_9ZZZZ</name>
<sequence length="138" mass="15114">MSNEALDRALITDLLARYSWALADRDWSAWVGCFTADAQVDYSTAGGPVGSPTEAANTFSGMMSMFDVALSSGGNVAITFVGDDKATVRSIYTMTMRIPGDQPTYMQASGWYNDTVVRTSEGWRIQNRFEQLAYVKPA</sequence>
<feature type="domain" description="SnoaL-like" evidence="1">
    <location>
        <begin position="4"/>
        <end position="128"/>
    </location>
</feature>
<dbReference type="AlphaFoldDB" id="A0A6J6EPH1"/>
<dbReference type="Gene3D" id="3.10.450.50">
    <property type="match status" value="1"/>
</dbReference>